<feature type="domain" description="VWFA" evidence="2">
    <location>
        <begin position="621"/>
        <end position="795"/>
    </location>
</feature>
<feature type="domain" description="VWFA" evidence="2">
    <location>
        <begin position="414"/>
        <end position="585"/>
    </location>
</feature>
<sequence>MYRIAAAVIVIVLAVTQPSVGQTECNTTLDAMFVLDGSNSINKVNYERMVDAVVASLPNFDIRAEHIRMGFVAYSDALSLKFTPLTDDVNQLRTQLQAVREWPDGTTDTHQALLRATLELNTRQRSGVPQVIVIMTDGQSNYPDGTMTAVAIAEANNITIVSVGIGPENNQQELVDMATDENKDVFKFENFTGAIQRVQSLAKVTCKVPCQEGIDLMFVLDGSNSVNIFNYRKTLTAIKDTSLSFWNAYPNSRIGLITYASGVDSVIPPTNDMGALEKITDLEYPDGSTTTAEAIVEATKQLRANQRAGVVPVIVVITDGRSDDPVATQLASLAAKDNNMTIYSIGVGEQIDMEELGYISSDTRRSYVANNFSTLATELTGLVKNVCKDAVTTTTPTPTTPYVPPKADCKEGVDLMFVLDGSNSVNIFNYRKTLEAIKNTSFSFWNEYSNSRIGLVTYASGVDSVIPLTNDTTALQSITDLEYPDGSTTTAEAIVEATKQLLANQRTGISPVIVVITDGKSDDPVATQAAAFSAKDNNITIYAIGVGPQIDDDELGMISSNIRRSYVVDSFASLATELTQLVKNVCNDQGSTPSGIAITTTMSSPVTIGPPLGGVCNRTLDVMFVIDSSSDVGEANFRTMTSAVSQVARYFVNSPSGNSRVGVITYSTNVTGSLGLRTRTTLNNDIQNLPYTRGTRATSLALQQAARVVLSSKRNTVPFAVVVLIAGRSNNPTSAAVSAQLLVAQSRGSVSVLEITNAVDTSETSAMALNIDTRRARADTYSQVTSQLSNLADNVCRTA</sequence>
<name>A0AAN9B604_9CAEN</name>
<evidence type="ECO:0000259" key="2">
    <source>
        <dbReference type="PROSITE" id="PS50234"/>
    </source>
</evidence>
<organism evidence="3 4">
    <name type="scientific">Littorina saxatilis</name>
    <dbReference type="NCBI Taxonomy" id="31220"/>
    <lineage>
        <taxon>Eukaryota</taxon>
        <taxon>Metazoa</taxon>
        <taxon>Spiralia</taxon>
        <taxon>Lophotrochozoa</taxon>
        <taxon>Mollusca</taxon>
        <taxon>Gastropoda</taxon>
        <taxon>Caenogastropoda</taxon>
        <taxon>Littorinimorpha</taxon>
        <taxon>Littorinoidea</taxon>
        <taxon>Littorinidae</taxon>
        <taxon>Littorina</taxon>
    </lineage>
</organism>
<dbReference type="CDD" id="cd01450">
    <property type="entry name" value="vWFA_subfamily_ECM"/>
    <property type="match status" value="3"/>
</dbReference>
<evidence type="ECO:0000313" key="3">
    <source>
        <dbReference type="EMBL" id="KAK7099344.1"/>
    </source>
</evidence>
<dbReference type="PROSITE" id="PS50234">
    <property type="entry name" value="VWFA"/>
    <property type="match status" value="4"/>
</dbReference>
<evidence type="ECO:0000313" key="4">
    <source>
        <dbReference type="Proteomes" id="UP001374579"/>
    </source>
</evidence>
<dbReference type="Gene3D" id="3.40.50.410">
    <property type="entry name" value="von Willebrand factor, type A domain"/>
    <property type="match status" value="4"/>
</dbReference>
<dbReference type="CDD" id="cd00198">
    <property type="entry name" value="vWFA"/>
    <property type="match status" value="1"/>
</dbReference>
<reference evidence="3 4" key="1">
    <citation type="submission" date="2024-02" db="EMBL/GenBank/DDBJ databases">
        <title>Chromosome-scale genome assembly of the rough periwinkle Littorina saxatilis.</title>
        <authorList>
            <person name="De Jode A."/>
            <person name="Faria R."/>
            <person name="Formenti G."/>
            <person name="Sims Y."/>
            <person name="Smith T.P."/>
            <person name="Tracey A."/>
            <person name="Wood J.M.D."/>
            <person name="Zagrodzka Z.B."/>
            <person name="Johannesson K."/>
            <person name="Butlin R.K."/>
            <person name="Leder E.H."/>
        </authorList>
    </citation>
    <scope>NUCLEOTIDE SEQUENCE [LARGE SCALE GENOMIC DNA]</scope>
    <source>
        <strain evidence="3">Snail1</strain>
        <tissue evidence="3">Muscle</tissue>
    </source>
</reference>
<dbReference type="SUPFAM" id="SSF53300">
    <property type="entry name" value="vWA-like"/>
    <property type="match status" value="4"/>
</dbReference>
<protein>
    <recommendedName>
        <fullName evidence="2">VWFA domain-containing protein</fullName>
    </recommendedName>
</protein>
<dbReference type="InterPro" id="IPR002035">
    <property type="entry name" value="VWF_A"/>
</dbReference>
<dbReference type="SMART" id="SM00327">
    <property type="entry name" value="VWA"/>
    <property type="match status" value="4"/>
</dbReference>
<dbReference type="InterPro" id="IPR036465">
    <property type="entry name" value="vWFA_dom_sf"/>
</dbReference>
<keyword evidence="4" id="KW-1185">Reference proteome</keyword>
<evidence type="ECO:0000256" key="1">
    <source>
        <dbReference type="SAM" id="SignalP"/>
    </source>
</evidence>
<dbReference type="InterPro" id="IPR050525">
    <property type="entry name" value="ECM_Assembly_Org"/>
</dbReference>
<dbReference type="PANTHER" id="PTHR24020:SF20">
    <property type="entry name" value="PH DOMAIN-CONTAINING PROTEIN"/>
    <property type="match status" value="1"/>
</dbReference>
<dbReference type="PANTHER" id="PTHR24020">
    <property type="entry name" value="COLLAGEN ALPHA"/>
    <property type="match status" value="1"/>
</dbReference>
<accession>A0AAN9B604</accession>
<feature type="chain" id="PRO_5042844857" description="VWFA domain-containing protein" evidence="1">
    <location>
        <begin position="22"/>
        <end position="799"/>
    </location>
</feature>
<dbReference type="AlphaFoldDB" id="A0AAN9B604"/>
<feature type="domain" description="VWFA" evidence="2">
    <location>
        <begin position="30"/>
        <end position="204"/>
    </location>
</feature>
<feature type="signal peptide" evidence="1">
    <location>
        <begin position="1"/>
        <end position="21"/>
    </location>
</feature>
<dbReference type="PRINTS" id="PR00453">
    <property type="entry name" value="VWFADOMAIN"/>
</dbReference>
<dbReference type="Pfam" id="PF00092">
    <property type="entry name" value="VWA"/>
    <property type="match status" value="4"/>
</dbReference>
<gene>
    <name evidence="3" type="ORF">V1264_003495</name>
</gene>
<dbReference type="EMBL" id="JBAMIC010000012">
    <property type="protein sequence ID" value="KAK7099344.1"/>
    <property type="molecule type" value="Genomic_DNA"/>
</dbReference>
<proteinExistence type="predicted"/>
<dbReference type="Proteomes" id="UP001374579">
    <property type="component" value="Unassembled WGS sequence"/>
</dbReference>
<keyword evidence="1" id="KW-0732">Signal</keyword>
<feature type="domain" description="VWFA" evidence="2">
    <location>
        <begin position="215"/>
        <end position="386"/>
    </location>
</feature>
<comment type="caution">
    <text evidence="3">The sequence shown here is derived from an EMBL/GenBank/DDBJ whole genome shotgun (WGS) entry which is preliminary data.</text>
</comment>